<comment type="caution">
    <text evidence="1">The sequence shown here is derived from an EMBL/GenBank/DDBJ whole genome shotgun (WGS) entry which is preliminary data.</text>
</comment>
<sequence>MNLSISDSQTVSYRISHNFRSAESLQLLNRWVAEYNQVESENPRAKCNHNLETLRKTLASEPPTKLDAEGMMKTCSRRSDETLKAFESLKPKLQTLLVMWTEWETELLRLEDIAKDGIATRTNTMRDEMEAIRTIESKYDELVPLLSASARLASNQRLELLRMKVRHLSRVSHPLSYAVPDLAGPRSLLRSGHITRIAVRHIHSSALFLAWRSLVGAARGLQR</sequence>
<organism evidence="1 2">
    <name type="scientific">Ancylostoma caninum</name>
    <name type="common">Dog hookworm</name>
    <dbReference type="NCBI Taxonomy" id="29170"/>
    <lineage>
        <taxon>Eukaryota</taxon>
        <taxon>Metazoa</taxon>
        <taxon>Ecdysozoa</taxon>
        <taxon>Nematoda</taxon>
        <taxon>Chromadorea</taxon>
        <taxon>Rhabditida</taxon>
        <taxon>Rhabditina</taxon>
        <taxon>Rhabditomorpha</taxon>
        <taxon>Strongyloidea</taxon>
        <taxon>Ancylostomatidae</taxon>
        <taxon>Ancylostomatinae</taxon>
        <taxon>Ancylostoma</taxon>
    </lineage>
</organism>
<dbReference type="EMBL" id="JOJR01000253">
    <property type="protein sequence ID" value="RCN41019.1"/>
    <property type="molecule type" value="Genomic_DNA"/>
</dbReference>
<evidence type="ECO:0000313" key="2">
    <source>
        <dbReference type="Proteomes" id="UP000252519"/>
    </source>
</evidence>
<dbReference type="OrthoDB" id="10485716at2759"/>
<evidence type="ECO:0008006" key="3">
    <source>
        <dbReference type="Google" id="ProtNLM"/>
    </source>
</evidence>
<keyword evidence="2" id="KW-1185">Reference proteome</keyword>
<dbReference type="Proteomes" id="UP000252519">
    <property type="component" value="Unassembled WGS sequence"/>
</dbReference>
<reference evidence="1 2" key="1">
    <citation type="submission" date="2014-10" db="EMBL/GenBank/DDBJ databases">
        <title>Draft genome of the hookworm Ancylostoma caninum.</title>
        <authorList>
            <person name="Mitreva M."/>
        </authorList>
    </citation>
    <scope>NUCLEOTIDE SEQUENCE [LARGE SCALE GENOMIC DNA]</scope>
    <source>
        <strain evidence="1 2">Baltimore</strain>
    </source>
</reference>
<gene>
    <name evidence="1" type="ORF">ANCCAN_13026</name>
</gene>
<protein>
    <recommendedName>
        <fullName evidence="3">Spectrin repeat-containing domain protein</fullName>
    </recommendedName>
</protein>
<proteinExistence type="predicted"/>
<accession>A0A368GCM0</accession>
<name>A0A368GCM0_ANCCA</name>
<evidence type="ECO:0000313" key="1">
    <source>
        <dbReference type="EMBL" id="RCN41019.1"/>
    </source>
</evidence>
<dbReference type="AlphaFoldDB" id="A0A368GCM0"/>
<dbReference type="STRING" id="29170.A0A368GCM0"/>